<dbReference type="Proteomes" id="UP000823847">
    <property type="component" value="Unassembled WGS sequence"/>
</dbReference>
<proteinExistence type="predicted"/>
<comment type="caution">
    <text evidence="1">The sequence shown here is derived from an EMBL/GenBank/DDBJ whole genome shotgun (WGS) entry which is preliminary data.</text>
</comment>
<dbReference type="InterPro" id="IPR046167">
    <property type="entry name" value="DUF6169"/>
</dbReference>
<name>A0A9D2BP76_9BACT</name>
<organism evidence="1 2">
    <name type="scientific">Candidatus Parabacteroides intestinigallinarum</name>
    <dbReference type="NCBI Taxonomy" id="2838722"/>
    <lineage>
        <taxon>Bacteria</taxon>
        <taxon>Pseudomonadati</taxon>
        <taxon>Bacteroidota</taxon>
        <taxon>Bacteroidia</taxon>
        <taxon>Bacteroidales</taxon>
        <taxon>Tannerellaceae</taxon>
        <taxon>Parabacteroides</taxon>
    </lineage>
</organism>
<protein>
    <submittedName>
        <fullName evidence="1">Uncharacterized protein</fullName>
    </submittedName>
</protein>
<dbReference type="Pfam" id="PF19666">
    <property type="entry name" value="DUF6169"/>
    <property type="match status" value="1"/>
</dbReference>
<evidence type="ECO:0000313" key="2">
    <source>
        <dbReference type="Proteomes" id="UP000823847"/>
    </source>
</evidence>
<evidence type="ECO:0000313" key="1">
    <source>
        <dbReference type="EMBL" id="HIX86049.1"/>
    </source>
</evidence>
<reference evidence="1" key="2">
    <citation type="submission" date="2021-04" db="EMBL/GenBank/DDBJ databases">
        <authorList>
            <person name="Gilroy R."/>
        </authorList>
    </citation>
    <scope>NUCLEOTIDE SEQUENCE</scope>
    <source>
        <strain evidence="1">ChiHecec2B26-12326</strain>
    </source>
</reference>
<dbReference type="AlphaFoldDB" id="A0A9D2BP76"/>
<dbReference type="EMBL" id="DXEN01000038">
    <property type="protein sequence ID" value="HIX86049.1"/>
    <property type="molecule type" value="Genomic_DNA"/>
</dbReference>
<reference evidence="1" key="1">
    <citation type="journal article" date="2021" name="PeerJ">
        <title>Extensive microbial diversity within the chicken gut microbiome revealed by metagenomics and culture.</title>
        <authorList>
            <person name="Gilroy R."/>
            <person name="Ravi A."/>
            <person name="Getino M."/>
            <person name="Pursley I."/>
            <person name="Horton D.L."/>
            <person name="Alikhan N.F."/>
            <person name="Baker D."/>
            <person name="Gharbi K."/>
            <person name="Hall N."/>
            <person name="Watson M."/>
            <person name="Adriaenssens E.M."/>
            <person name="Foster-Nyarko E."/>
            <person name="Jarju S."/>
            <person name="Secka A."/>
            <person name="Antonio M."/>
            <person name="Oren A."/>
            <person name="Chaudhuri R.R."/>
            <person name="La Ragione R."/>
            <person name="Hildebrand F."/>
            <person name="Pallen M.J."/>
        </authorList>
    </citation>
    <scope>NUCLEOTIDE SEQUENCE</scope>
    <source>
        <strain evidence="1">ChiHecec2B26-12326</strain>
    </source>
</reference>
<gene>
    <name evidence="1" type="ORF">H9848_05530</name>
</gene>
<sequence length="160" mass="19058">MESNSLLPYKIAEEADLTYSFTTRHGITYHAYFLDYSCYHPAFANVYTFNIEPEEDTPHPMDRRIALTIIHILQQFFRHNENAMIMICDNLDGKEKKREMLFSRWFMQYNDGSIQKYDASSATDDYMLYVSLYIHRDNPHVRQLVAAFYDLVKNNLYPLE</sequence>
<accession>A0A9D2BP76</accession>